<feature type="signal peptide" evidence="2">
    <location>
        <begin position="1"/>
        <end position="18"/>
    </location>
</feature>
<name>A0A834RZE1_9PLEO</name>
<evidence type="ECO:0000313" key="4">
    <source>
        <dbReference type="Proteomes" id="UP000245464"/>
    </source>
</evidence>
<protein>
    <submittedName>
        <fullName evidence="3">Uncharacterized protein</fullName>
    </submittedName>
</protein>
<dbReference type="GeneID" id="6348919"/>
<evidence type="ECO:0000256" key="1">
    <source>
        <dbReference type="SAM" id="MobiDB-lite"/>
    </source>
</evidence>
<dbReference type="KEGG" id="ptrr:6348919"/>
<sequence length="70" mass="7281">MKITSLFTTFFFASAVMAAPGAVSEHPMPFICSSALTCITGALDLQSHSLHSSARSGSSRTPITPRPPAS</sequence>
<dbReference type="RefSeq" id="XP_065963367.1">
    <property type="nucleotide sequence ID" value="XM_066106429.1"/>
</dbReference>
<proteinExistence type="predicted"/>
<evidence type="ECO:0000256" key="2">
    <source>
        <dbReference type="SAM" id="SignalP"/>
    </source>
</evidence>
<dbReference type="Proteomes" id="UP000245464">
    <property type="component" value="Chromosome 3"/>
</dbReference>
<organism evidence="3 4">
    <name type="scientific">Pyrenophora tritici-repentis</name>
    <dbReference type="NCBI Taxonomy" id="45151"/>
    <lineage>
        <taxon>Eukaryota</taxon>
        <taxon>Fungi</taxon>
        <taxon>Dikarya</taxon>
        <taxon>Ascomycota</taxon>
        <taxon>Pezizomycotina</taxon>
        <taxon>Dothideomycetes</taxon>
        <taxon>Pleosporomycetidae</taxon>
        <taxon>Pleosporales</taxon>
        <taxon>Pleosporineae</taxon>
        <taxon>Pleosporaceae</taxon>
        <taxon>Pyrenophora</taxon>
    </lineage>
</organism>
<comment type="caution">
    <text evidence="3">The sequence shown here is derived from an EMBL/GenBank/DDBJ whole genome shotgun (WGS) entry which is preliminary data.</text>
</comment>
<feature type="region of interest" description="Disordered" evidence="1">
    <location>
        <begin position="50"/>
        <end position="70"/>
    </location>
</feature>
<dbReference type="AlphaFoldDB" id="A0A834RZE1"/>
<gene>
    <name evidence="3" type="ORF">PtrM4_080360</name>
</gene>
<keyword evidence="2" id="KW-0732">Signal</keyword>
<feature type="compositionally biased region" description="Low complexity" evidence="1">
    <location>
        <begin position="50"/>
        <end position="60"/>
    </location>
</feature>
<reference evidence="3" key="1">
    <citation type="journal article" date="2018" name="BMC Genomics">
        <title>Comparative genomics of the wheat fungal pathogen Pyrenophora tritici-repentis reveals chromosomal variations and genome plasticity.</title>
        <authorList>
            <person name="Moolhuijzen P."/>
            <person name="See P.T."/>
            <person name="Hane J.K."/>
            <person name="Shi G."/>
            <person name="Liu Z."/>
            <person name="Oliver R.P."/>
            <person name="Moffat C.S."/>
        </authorList>
    </citation>
    <scope>NUCLEOTIDE SEQUENCE [LARGE SCALE GENOMIC DNA]</scope>
    <source>
        <strain evidence="3">M4</strain>
    </source>
</reference>
<dbReference type="EMBL" id="NQIK02000003">
    <property type="protein sequence ID" value="KAF7573131.1"/>
    <property type="molecule type" value="Genomic_DNA"/>
</dbReference>
<evidence type="ECO:0000313" key="3">
    <source>
        <dbReference type="EMBL" id="KAF7573131.1"/>
    </source>
</evidence>
<feature type="chain" id="PRO_5033048393" evidence="2">
    <location>
        <begin position="19"/>
        <end position="70"/>
    </location>
</feature>
<accession>A0A834RZE1</accession>